<dbReference type="OrthoDB" id="5421695at2"/>
<dbReference type="SMART" id="SM00448">
    <property type="entry name" value="REC"/>
    <property type="match status" value="1"/>
</dbReference>
<dbReference type="PANTHER" id="PTHR44591">
    <property type="entry name" value="STRESS RESPONSE REGULATOR PROTEIN 1"/>
    <property type="match status" value="1"/>
</dbReference>
<dbReference type="PROSITE" id="PS50110">
    <property type="entry name" value="RESPONSE_REGULATORY"/>
    <property type="match status" value="1"/>
</dbReference>
<dbReference type="Gene3D" id="3.40.50.2300">
    <property type="match status" value="1"/>
</dbReference>
<evidence type="ECO:0000256" key="1">
    <source>
        <dbReference type="ARBA" id="ARBA00022553"/>
    </source>
</evidence>
<dbReference type="PANTHER" id="PTHR44591:SF3">
    <property type="entry name" value="RESPONSE REGULATORY DOMAIN-CONTAINING PROTEIN"/>
    <property type="match status" value="1"/>
</dbReference>
<dbReference type="InterPro" id="IPR001789">
    <property type="entry name" value="Sig_transdc_resp-reg_receiver"/>
</dbReference>
<dbReference type="KEGG" id="plue:EWM63_06980"/>
<gene>
    <name evidence="5" type="ORF">EWM63_06980</name>
</gene>
<evidence type="ECO:0000259" key="4">
    <source>
        <dbReference type="PROSITE" id="PS50110"/>
    </source>
</evidence>
<protein>
    <submittedName>
        <fullName evidence="5">Response regulator</fullName>
    </submittedName>
</protein>
<dbReference type="SUPFAM" id="SSF52172">
    <property type="entry name" value="CheY-like"/>
    <property type="match status" value="1"/>
</dbReference>
<evidence type="ECO:0000256" key="2">
    <source>
        <dbReference type="PROSITE-ProRule" id="PRU00169"/>
    </source>
</evidence>
<dbReference type="AlphaFoldDB" id="A0A4P6KV70"/>
<feature type="region of interest" description="Disordered" evidence="3">
    <location>
        <begin position="33"/>
        <end position="53"/>
    </location>
</feature>
<dbReference type="InterPro" id="IPR050595">
    <property type="entry name" value="Bact_response_regulator"/>
</dbReference>
<dbReference type="InterPro" id="IPR011006">
    <property type="entry name" value="CheY-like_superfamily"/>
</dbReference>
<feature type="domain" description="Response regulatory" evidence="4">
    <location>
        <begin position="60"/>
        <end position="176"/>
    </location>
</feature>
<keyword evidence="6" id="KW-1185">Reference proteome</keyword>
<dbReference type="CDD" id="cd17580">
    <property type="entry name" value="REC_2_DhkD-like"/>
    <property type="match status" value="1"/>
</dbReference>
<evidence type="ECO:0000313" key="6">
    <source>
        <dbReference type="Proteomes" id="UP000290637"/>
    </source>
</evidence>
<sequence>MLVANPKFQEPGTGACRVVIRHCKLLTYNQSPGHVSTCRHERQQRLPGSGQGASVASSKKILIVDDNVDAADLTADVLRMHGLDVTVAYGGLEGLAAAKTSGAGVIFLDLGMPGMDGYEVARRLRADGAFGATTIVALTAWGDSAARERTAAAGFDLHLTKPASLAMLVDVASGNAPVH</sequence>
<name>A0A4P6KV70_9BURK</name>
<dbReference type="EMBL" id="CP035913">
    <property type="protein sequence ID" value="QBE62747.1"/>
    <property type="molecule type" value="Genomic_DNA"/>
</dbReference>
<keyword evidence="1 2" id="KW-0597">Phosphoprotein</keyword>
<evidence type="ECO:0000313" key="5">
    <source>
        <dbReference type="EMBL" id="QBE62747.1"/>
    </source>
</evidence>
<dbReference type="Pfam" id="PF00072">
    <property type="entry name" value="Response_reg"/>
    <property type="match status" value="1"/>
</dbReference>
<organism evidence="5 6">
    <name type="scientific">Pseudoduganella lutea</name>
    <dbReference type="NCBI Taxonomy" id="321985"/>
    <lineage>
        <taxon>Bacteria</taxon>
        <taxon>Pseudomonadati</taxon>
        <taxon>Pseudomonadota</taxon>
        <taxon>Betaproteobacteria</taxon>
        <taxon>Burkholderiales</taxon>
        <taxon>Oxalobacteraceae</taxon>
        <taxon>Telluria group</taxon>
        <taxon>Pseudoduganella</taxon>
    </lineage>
</organism>
<accession>A0A4P6KV70</accession>
<proteinExistence type="predicted"/>
<feature type="modified residue" description="4-aspartylphosphate" evidence="2">
    <location>
        <position position="109"/>
    </location>
</feature>
<dbReference type="GO" id="GO:0000160">
    <property type="term" value="P:phosphorelay signal transduction system"/>
    <property type="evidence" value="ECO:0007669"/>
    <property type="project" value="InterPro"/>
</dbReference>
<reference evidence="5 6" key="1">
    <citation type="submission" date="2019-02" db="EMBL/GenBank/DDBJ databases">
        <title>Draft Genome Sequences of Six Type Strains of the Genus Massilia.</title>
        <authorList>
            <person name="Miess H."/>
            <person name="Frediansyhah A."/>
            <person name="Gross H."/>
        </authorList>
    </citation>
    <scope>NUCLEOTIDE SEQUENCE [LARGE SCALE GENOMIC DNA]</scope>
    <source>
        <strain evidence="5 6">DSM 17473</strain>
    </source>
</reference>
<evidence type="ECO:0000256" key="3">
    <source>
        <dbReference type="SAM" id="MobiDB-lite"/>
    </source>
</evidence>
<dbReference type="Proteomes" id="UP000290637">
    <property type="component" value="Chromosome"/>
</dbReference>